<name>A0A1Q3EGR4_LENED</name>
<feature type="region of interest" description="Disordered" evidence="1">
    <location>
        <begin position="123"/>
        <end position="160"/>
    </location>
</feature>
<evidence type="ECO:0000313" key="3">
    <source>
        <dbReference type="Proteomes" id="UP000188533"/>
    </source>
</evidence>
<evidence type="ECO:0000313" key="2">
    <source>
        <dbReference type="EMBL" id="GAW06417.1"/>
    </source>
</evidence>
<reference evidence="2 3" key="1">
    <citation type="submission" date="2016-08" db="EMBL/GenBank/DDBJ databases">
        <authorList>
            <consortium name="Lentinula edodes genome sequencing consortium"/>
            <person name="Sakamoto Y."/>
            <person name="Nakade K."/>
            <person name="Sato S."/>
            <person name="Yoshida Y."/>
            <person name="Miyazaki K."/>
            <person name="Natsume S."/>
            <person name="Konno N."/>
        </authorList>
    </citation>
    <scope>NUCLEOTIDE SEQUENCE [LARGE SCALE GENOMIC DNA]</scope>
    <source>
        <strain evidence="2 3">NBRC 111202</strain>
    </source>
</reference>
<reference evidence="2 3" key="2">
    <citation type="submission" date="2017-02" db="EMBL/GenBank/DDBJ databases">
        <title>A genome survey and senescence transcriptome analysis in Lentinula edodes.</title>
        <authorList>
            <person name="Sakamoto Y."/>
            <person name="Nakade K."/>
            <person name="Sato S."/>
            <person name="Yoshida Y."/>
            <person name="Miyazaki K."/>
            <person name="Natsume S."/>
            <person name="Konno N."/>
        </authorList>
    </citation>
    <scope>NUCLEOTIDE SEQUENCE [LARGE SCALE GENOMIC DNA]</scope>
    <source>
        <strain evidence="2 3">NBRC 111202</strain>
    </source>
</reference>
<protein>
    <submittedName>
        <fullName evidence="2">Uncharacterized protein</fullName>
    </submittedName>
</protein>
<keyword evidence="3" id="KW-1185">Reference proteome</keyword>
<gene>
    <name evidence="2" type="ORF">LENED_008345</name>
</gene>
<dbReference type="EMBL" id="BDGU01000319">
    <property type="protein sequence ID" value="GAW06417.1"/>
    <property type="molecule type" value="Genomic_DNA"/>
</dbReference>
<comment type="caution">
    <text evidence="2">The sequence shown here is derived from an EMBL/GenBank/DDBJ whole genome shotgun (WGS) entry which is preliminary data.</text>
</comment>
<proteinExistence type="predicted"/>
<organism evidence="2 3">
    <name type="scientific">Lentinula edodes</name>
    <name type="common">Shiitake mushroom</name>
    <name type="synonym">Lentinus edodes</name>
    <dbReference type="NCBI Taxonomy" id="5353"/>
    <lineage>
        <taxon>Eukaryota</taxon>
        <taxon>Fungi</taxon>
        <taxon>Dikarya</taxon>
        <taxon>Basidiomycota</taxon>
        <taxon>Agaricomycotina</taxon>
        <taxon>Agaricomycetes</taxon>
        <taxon>Agaricomycetidae</taxon>
        <taxon>Agaricales</taxon>
        <taxon>Marasmiineae</taxon>
        <taxon>Omphalotaceae</taxon>
        <taxon>Lentinula</taxon>
    </lineage>
</organism>
<dbReference type="AlphaFoldDB" id="A0A1Q3EGR4"/>
<dbReference type="OrthoDB" id="3173670at2759"/>
<accession>A0A1Q3EGR4</accession>
<dbReference type="Proteomes" id="UP000188533">
    <property type="component" value="Unassembled WGS sequence"/>
</dbReference>
<sequence>MPLPQKSEPKIFQILIRTHQTTLFFTVPPSTTVGFLKEQTLSALNSGLNEEEDIPPVKEVGDFELCRCRVIKGKDRNADVQREYDILDEPESTIKGIKLANWEVLYLQFKDEEGQPLQIVAFDPPIDDEEDVEPQSTVPSSPPVNKGKRKATVYDEEDSL</sequence>
<evidence type="ECO:0000256" key="1">
    <source>
        <dbReference type="SAM" id="MobiDB-lite"/>
    </source>
</evidence>